<sequence>MANPLLLLLLLLQLLLLLLIVLFTFTSKAQLVGEGEVLLKLKAQWNNTQSLSSWTVSTSHCGWDGIGCNLTSGLVTNITLQGRELVGDVPSFVCNLTQLAVFDVYNNNLTGPFPDLSNCRRLQRLNLGWNILVGELPGDIGDVLPEGIVTFDVGGNNLTGVIPKSIGNLSGLKELVLDNNLFRGSIPVQISKITGLEKLTLATNFFSPGRIPSEFGGFTKLKYLWVMEANLVGEIPIEFEKLVELEHFDLQRNNLTGTIPAGIWSFKNLKYVYLYNNKLHGGFPPTISGREFLQIDISKNQLNGSIPEEFGLLPNLQILFLYMNNLTGPIPEGVGNITSLYDIRLFRNKLTGGLPQELGKHSKLWNFEVSENQLTGGLPPDLCAGGVLNSLIVFENKMNGTVPKSLGNCSSLVNIQLYENNFSGTFPVEIWEVPTLEIALLHANNLSGELPDEFTKNFTRLEMGNNRFYGKIPSKGVNLKVFHGSNNDFSGELPVDMGVGFPNVQELLLDMNGLSGHIPTSVGRLQSLNNMNLSKNKLTGQIPSSMGSIPVLTILDLSSNQLSGEIPDAIGELKLNKLNLSSNSLTGEVPPQMVNSVYDQSFLSNPGLCTTLNSTAINLPNCKSEKSSKLKISKESLIAILVIGILAFIIITAVFGWFTIRDFRRKNNTTEEDGISDWKLTSFVSTGITEKTILNGLKPENLIGTGGSGQVYLIQTVTGSGEAVAVKKIWSNKPADSKHEKEFEAEVGILGSIRHSNIVKLLCCISGSNSKLIVYEYMRNRSLYNWLHDPNVERLDWATRVSIAIGTAQGLCYLHEDCNPRIVHRDVKSSNILLDLDLNPKIADFGIARILNGNPGEPESMTGLAGSFCYMAPECGYTNKLTEKVDVYGFGVVLLELTTGREASDGIDGSLVRLVWQHFQQGGEVMEIVDEALNDGNQVDEIGMMMRLGLICTALTPTGRPSMKDVLQVLIKCEESKTESDDISKNSLLMFGSRSRRKKSPEKDDIDDVHNDLLSNV</sequence>
<keyword evidence="13 21" id="KW-0547">Nucleotide-binding</keyword>
<keyword evidence="11" id="KW-0732">Signal</keyword>
<keyword evidence="7" id="KW-0597">Phosphoprotein</keyword>
<evidence type="ECO:0000256" key="15">
    <source>
        <dbReference type="ARBA" id="ARBA00022840"/>
    </source>
</evidence>
<proteinExistence type="inferred from homology"/>
<dbReference type="InterPro" id="IPR011009">
    <property type="entry name" value="Kinase-like_dom_sf"/>
</dbReference>
<dbReference type="Pfam" id="PF13855">
    <property type="entry name" value="LRR_8"/>
    <property type="match status" value="1"/>
</dbReference>
<dbReference type="Pfam" id="PF08263">
    <property type="entry name" value="LRRNT_2"/>
    <property type="match status" value="1"/>
</dbReference>
<dbReference type="InterPro" id="IPR008271">
    <property type="entry name" value="Ser/Thr_kinase_AS"/>
</dbReference>
<gene>
    <name evidence="25" type="ORF">ZOSMA_12G00750</name>
</gene>
<dbReference type="OMA" id="CAQPIMH"/>
<accession>A0A0K9PZN1</accession>
<keyword evidence="26" id="KW-1185">Reference proteome</keyword>
<dbReference type="SUPFAM" id="SSF52047">
    <property type="entry name" value="RNI-like"/>
    <property type="match status" value="1"/>
</dbReference>
<evidence type="ECO:0000256" key="4">
    <source>
        <dbReference type="ARBA" id="ARBA00012513"/>
    </source>
</evidence>
<evidence type="ECO:0000256" key="12">
    <source>
        <dbReference type="ARBA" id="ARBA00022737"/>
    </source>
</evidence>
<dbReference type="SUPFAM" id="SSF52058">
    <property type="entry name" value="L domain-like"/>
    <property type="match status" value="1"/>
</dbReference>
<evidence type="ECO:0000256" key="22">
    <source>
        <dbReference type="SAM" id="MobiDB-lite"/>
    </source>
</evidence>
<dbReference type="Proteomes" id="UP000036987">
    <property type="component" value="Unassembled WGS sequence"/>
</dbReference>
<keyword evidence="5" id="KW-1003">Cell membrane</keyword>
<dbReference type="GO" id="GO:0004674">
    <property type="term" value="F:protein serine/threonine kinase activity"/>
    <property type="evidence" value="ECO:0007669"/>
    <property type="project" value="UniProtKB-KW"/>
</dbReference>
<dbReference type="Gene3D" id="3.30.200.20">
    <property type="entry name" value="Phosphorylase Kinase, domain 1"/>
    <property type="match status" value="1"/>
</dbReference>
<dbReference type="CDD" id="cd14066">
    <property type="entry name" value="STKc_IRAK"/>
    <property type="match status" value="1"/>
</dbReference>
<dbReference type="PROSITE" id="PS00107">
    <property type="entry name" value="PROTEIN_KINASE_ATP"/>
    <property type="match status" value="1"/>
</dbReference>
<evidence type="ECO:0000256" key="2">
    <source>
        <dbReference type="ARBA" id="ARBA00008684"/>
    </source>
</evidence>
<evidence type="ECO:0000256" key="16">
    <source>
        <dbReference type="ARBA" id="ARBA00022989"/>
    </source>
</evidence>
<comment type="subcellular location">
    <subcellularLocation>
        <location evidence="1">Cell membrane</location>
        <topology evidence="1">Single-pass membrane protein</topology>
    </subcellularLocation>
</comment>
<feature type="transmembrane region" description="Helical" evidence="23">
    <location>
        <begin position="637"/>
        <end position="658"/>
    </location>
</feature>
<dbReference type="FunFam" id="3.80.10.10:FF:000095">
    <property type="entry name" value="LRR receptor-like serine/threonine-protein kinase GSO1"/>
    <property type="match status" value="2"/>
</dbReference>
<dbReference type="InterPro" id="IPR013210">
    <property type="entry name" value="LRR_N_plant-typ"/>
</dbReference>
<evidence type="ECO:0000313" key="26">
    <source>
        <dbReference type="Proteomes" id="UP000036987"/>
    </source>
</evidence>
<evidence type="ECO:0000256" key="20">
    <source>
        <dbReference type="ARBA" id="ARBA00048679"/>
    </source>
</evidence>
<evidence type="ECO:0000256" key="5">
    <source>
        <dbReference type="ARBA" id="ARBA00022475"/>
    </source>
</evidence>
<evidence type="ECO:0000259" key="24">
    <source>
        <dbReference type="PROSITE" id="PS50011"/>
    </source>
</evidence>
<organism evidence="25 26">
    <name type="scientific">Zostera marina</name>
    <name type="common">Eelgrass</name>
    <dbReference type="NCBI Taxonomy" id="29655"/>
    <lineage>
        <taxon>Eukaryota</taxon>
        <taxon>Viridiplantae</taxon>
        <taxon>Streptophyta</taxon>
        <taxon>Embryophyta</taxon>
        <taxon>Tracheophyta</taxon>
        <taxon>Spermatophyta</taxon>
        <taxon>Magnoliopsida</taxon>
        <taxon>Liliopsida</taxon>
        <taxon>Zosteraceae</taxon>
        <taxon>Zostera</taxon>
    </lineage>
</organism>
<dbReference type="InterPro" id="IPR017441">
    <property type="entry name" value="Protein_kinase_ATP_BS"/>
</dbReference>
<evidence type="ECO:0000256" key="19">
    <source>
        <dbReference type="ARBA" id="ARBA00047899"/>
    </source>
</evidence>
<keyword evidence="10 23" id="KW-0812">Transmembrane</keyword>
<evidence type="ECO:0000313" key="25">
    <source>
        <dbReference type="EMBL" id="KMZ74389.1"/>
    </source>
</evidence>
<dbReference type="InterPro" id="IPR001611">
    <property type="entry name" value="Leu-rich_rpt"/>
</dbReference>
<dbReference type="InterPro" id="IPR051809">
    <property type="entry name" value="Plant_receptor-like_S/T_kinase"/>
</dbReference>
<evidence type="ECO:0000256" key="6">
    <source>
        <dbReference type="ARBA" id="ARBA00022527"/>
    </source>
</evidence>
<comment type="catalytic activity">
    <reaction evidence="20">
        <text>L-seryl-[protein] + ATP = O-phospho-L-seryl-[protein] + ADP + H(+)</text>
        <dbReference type="Rhea" id="RHEA:17989"/>
        <dbReference type="Rhea" id="RHEA-COMP:9863"/>
        <dbReference type="Rhea" id="RHEA-COMP:11604"/>
        <dbReference type="ChEBI" id="CHEBI:15378"/>
        <dbReference type="ChEBI" id="CHEBI:29999"/>
        <dbReference type="ChEBI" id="CHEBI:30616"/>
        <dbReference type="ChEBI" id="CHEBI:83421"/>
        <dbReference type="ChEBI" id="CHEBI:456216"/>
        <dbReference type="EC" id="2.7.11.1"/>
    </reaction>
</comment>
<name>A0A0K9PZN1_ZOSMR</name>
<feature type="region of interest" description="Disordered" evidence="22">
    <location>
        <begin position="993"/>
        <end position="1017"/>
    </location>
</feature>
<dbReference type="GO" id="GO:0005886">
    <property type="term" value="C:plasma membrane"/>
    <property type="evidence" value="ECO:0007669"/>
    <property type="project" value="UniProtKB-SubCell"/>
</dbReference>
<evidence type="ECO:0000256" key="11">
    <source>
        <dbReference type="ARBA" id="ARBA00022729"/>
    </source>
</evidence>
<dbReference type="Gene3D" id="1.10.510.10">
    <property type="entry name" value="Transferase(Phosphotransferase) domain 1"/>
    <property type="match status" value="1"/>
</dbReference>
<keyword evidence="18" id="KW-0325">Glycoprotein</keyword>
<evidence type="ECO:0000256" key="7">
    <source>
        <dbReference type="ARBA" id="ARBA00022553"/>
    </source>
</evidence>
<protein>
    <recommendedName>
        <fullName evidence="4">non-specific serine/threonine protein kinase</fullName>
        <ecNumber evidence="4">2.7.11.1</ecNumber>
    </recommendedName>
</protein>
<evidence type="ECO:0000256" key="18">
    <source>
        <dbReference type="ARBA" id="ARBA00023180"/>
    </source>
</evidence>
<keyword evidence="16 23" id="KW-1133">Transmembrane helix</keyword>
<dbReference type="FunFam" id="3.80.10.10:FF:000111">
    <property type="entry name" value="LRR receptor-like serine/threonine-protein kinase ERECTA"/>
    <property type="match status" value="1"/>
</dbReference>
<dbReference type="EMBL" id="LFYR01000338">
    <property type="protein sequence ID" value="KMZ74389.1"/>
    <property type="molecule type" value="Genomic_DNA"/>
</dbReference>
<dbReference type="Pfam" id="PF00069">
    <property type="entry name" value="Pkinase"/>
    <property type="match status" value="1"/>
</dbReference>
<dbReference type="OrthoDB" id="676979at2759"/>
<dbReference type="PROSITE" id="PS00108">
    <property type="entry name" value="PROTEIN_KINASE_ST"/>
    <property type="match status" value="1"/>
</dbReference>
<dbReference type="SUPFAM" id="SSF56112">
    <property type="entry name" value="Protein kinase-like (PK-like)"/>
    <property type="match status" value="1"/>
</dbReference>
<dbReference type="PROSITE" id="PS50011">
    <property type="entry name" value="PROTEIN_KINASE_DOM"/>
    <property type="match status" value="1"/>
</dbReference>
<dbReference type="AlphaFoldDB" id="A0A0K9PZN1"/>
<evidence type="ECO:0000256" key="21">
    <source>
        <dbReference type="PROSITE-ProRule" id="PRU10141"/>
    </source>
</evidence>
<keyword evidence="12" id="KW-0677">Repeat</keyword>
<keyword evidence="6" id="KW-0723">Serine/threonine-protein kinase</keyword>
<comment type="catalytic activity">
    <reaction evidence="19">
        <text>L-threonyl-[protein] + ATP = O-phospho-L-threonyl-[protein] + ADP + H(+)</text>
        <dbReference type="Rhea" id="RHEA:46608"/>
        <dbReference type="Rhea" id="RHEA-COMP:11060"/>
        <dbReference type="Rhea" id="RHEA-COMP:11605"/>
        <dbReference type="ChEBI" id="CHEBI:15378"/>
        <dbReference type="ChEBI" id="CHEBI:30013"/>
        <dbReference type="ChEBI" id="CHEBI:30616"/>
        <dbReference type="ChEBI" id="CHEBI:61977"/>
        <dbReference type="ChEBI" id="CHEBI:456216"/>
        <dbReference type="EC" id="2.7.11.1"/>
    </reaction>
</comment>
<dbReference type="Gene3D" id="3.80.10.10">
    <property type="entry name" value="Ribonuclease Inhibitor"/>
    <property type="match status" value="3"/>
</dbReference>
<dbReference type="GO" id="GO:0005524">
    <property type="term" value="F:ATP binding"/>
    <property type="evidence" value="ECO:0007669"/>
    <property type="project" value="UniProtKB-UniRule"/>
</dbReference>
<keyword evidence="8" id="KW-0433">Leucine-rich repeat</keyword>
<dbReference type="FunFam" id="1.10.510.10:FF:000417">
    <property type="entry name" value="Leucine-rich repeat receptor-like protein kinase"/>
    <property type="match status" value="1"/>
</dbReference>
<keyword evidence="9" id="KW-0808">Transferase</keyword>
<dbReference type="PANTHER" id="PTHR27008:SF396">
    <property type="entry name" value="LRR RECEPTOR-LIKE SERINE_THREONINE-PROTEIN KINASE HSL2"/>
    <property type="match status" value="1"/>
</dbReference>
<evidence type="ECO:0000256" key="1">
    <source>
        <dbReference type="ARBA" id="ARBA00004162"/>
    </source>
</evidence>
<evidence type="ECO:0000256" key="23">
    <source>
        <dbReference type="SAM" id="Phobius"/>
    </source>
</evidence>
<evidence type="ECO:0000256" key="10">
    <source>
        <dbReference type="ARBA" id="ARBA00022692"/>
    </source>
</evidence>
<dbReference type="InterPro" id="IPR032675">
    <property type="entry name" value="LRR_dom_sf"/>
</dbReference>
<evidence type="ECO:0000256" key="3">
    <source>
        <dbReference type="ARBA" id="ARBA00009592"/>
    </source>
</evidence>
<feature type="binding site" evidence="21">
    <location>
        <position position="728"/>
    </location>
    <ligand>
        <name>ATP</name>
        <dbReference type="ChEBI" id="CHEBI:30616"/>
    </ligand>
</feature>
<dbReference type="SMART" id="SM00220">
    <property type="entry name" value="S_TKc"/>
    <property type="match status" value="1"/>
</dbReference>
<comment type="similarity">
    <text evidence="2">Belongs to the protein kinase superfamily. Ser/Thr protein kinase family.</text>
</comment>
<dbReference type="Pfam" id="PF00560">
    <property type="entry name" value="LRR_1"/>
    <property type="match status" value="5"/>
</dbReference>
<feature type="domain" description="Protein kinase" evidence="24">
    <location>
        <begin position="697"/>
        <end position="971"/>
    </location>
</feature>
<evidence type="ECO:0000256" key="17">
    <source>
        <dbReference type="ARBA" id="ARBA00023136"/>
    </source>
</evidence>
<keyword evidence="17 23" id="KW-0472">Membrane</keyword>
<keyword evidence="25" id="KW-0675">Receptor</keyword>
<evidence type="ECO:0000256" key="8">
    <source>
        <dbReference type="ARBA" id="ARBA00022614"/>
    </source>
</evidence>
<dbReference type="SMART" id="SM00369">
    <property type="entry name" value="LRR_TYP"/>
    <property type="match status" value="4"/>
</dbReference>
<dbReference type="STRING" id="29655.A0A0K9PZN1"/>
<evidence type="ECO:0000256" key="9">
    <source>
        <dbReference type="ARBA" id="ARBA00022679"/>
    </source>
</evidence>
<dbReference type="EC" id="2.7.11.1" evidence="4"/>
<dbReference type="InterPro" id="IPR003591">
    <property type="entry name" value="Leu-rich_rpt_typical-subtyp"/>
</dbReference>
<reference evidence="26" key="1">
    <citation type="journal article" date="2016" name="Nature">
        <title>The genome of the seagrass Zostera marina reveals angiosperm adaptation to the sea.</title>
        <authorList>
            <person name="Olsen J.L."/>
            <person name="Rouze P."/>
            <person name="Verhelst B."/>
            <person name="Lin Y.-C."/>
            <person name="Bayer T."/>
            <person name="Collen J."/>
            <person name="Dattolo E."/>
            <person name="De Paoli E."/>
            <person name="Dittami S."/>
            <person name="Maumus F."/>
            <person name="Michel G."/>
            <person name="Kersting A."/>
            <person name="Lauritano C."/>
            <person name="Lohaus R."/>
            <person name="Toepel M."/>
            <person name="Tonon T."/>
            <person name="Vanneste K."/>
            <person name="Amirebrahimi M."/>
            <person name="Brakel J."/>
            <person name="Bostroem C."/>
            <person name="Chovatia M."/>
            <person name="Grimwood J."/>
            <person name="Jenkins J.W."/>
            <person name="Jueterbock A."/>
            <person name="Mraz A."/>
            <person name="Stam W.T."/>
            <person name="Tice H."/>
            <person name="Bornberg-Bauer E."/>
            <person name="Green P.J."/>
            <person name="Pearson G.A."/>
            <person name="Procaccini G."/>
            <person name="Duarte C.M."/>
            <person name="Schmutz J."/>
            <person name="Reusch T.B.H."/>
            <person name="Van de Peer Y."/>
        </authorList>
    </citation>
    <scope>NUCLEOTIDE SEQUENCE [LARGE SCALE GENOMIC DNA]</scope>
    <source>
        <strain evidence="26">cv. Finnish</strain>
    </source>
</reference>
<dbReference type="InterPro" id="IPR000719">
    <property type="entry name" value="Prot_kinase_dom"/>
</dbReference>
<dbReference type="PANTHER" id="PTHR27008">
    <property type="entry name" value="OS04G0122200 PROTEIN"/>
    <property type="match status" value="1"/>
</dbReference>
<keyword evidence="15 21" id="KW-0067">ATP-binding</keyword>
<evidence type="ECO:0000256" key="14">
    <source>
        <dbReference type="ARBA" id="ARBA00022777"/>
    </source>
</evidence>
<comment type="similarity">
    <text evidence="3">Belongs to the RLP family.</text>
</comment>
<evidence type="ECO:0000256" key="13">
    <source>
        <dbReference type="ARBA" id="ARBA00022741"/>
    </source>
</evidence>
<comment type="caution">
    <text evidence="25">The sequence shown here is derived from an EMBL/GenBank/DDBJ whole genome shotgun (WGS) entry which is preliminary data.</text>
</comment>
<keyword evidence="14 25" id="KW-0418">Kinase</keyword>